<evidence type="ECO:0000313" key="3">
    <source>
        <dbReference type="Proteomes" id="UP000004814"/>
    </source>
</evidence>
<keyword evidence="1" id="KW-1133">Transmembrane helix</keyword>
<keyword evidence="1" id="KW-0472">Membrane</keyword>
<evidence type="ECO:0000256" key="1">
    <source>
        <dbReference type="SAM" id="Phobius"/>
    </source>
</evidence>
<evidence type="ECO:0000313" key="2">
    <source>
        <dbReference type="EMBL" id="EDT42592.1"/>
    </source>
</evidence>
<comment type="caution">
    <text evidence="2">The sequence shown here is derived from an EMBL/GenBank/DDBJ whole genome shotgun (WGS) entry which is preliminary data.</text>
</comment>
<proteinExistence type="predicted"/>
<feature type="transmembrane region" description="Helical" evidence="1">
    <location>
        <begin position="105"/>
        <end position="123"/>
    </location>
</feature>
<name>B1T1F9_9BURK</name>
<dbReference type="EMBL" id="ABLK01000034">
    <property type="protein sequence ID" value="EDT42592.1"/>
    <property type="molecule type" value="Genomic_DNA"/>
</dbReference>
<organism evidence="2 3">
    <name type="scientific">Burkholderia ambifaria MEX-5</name>
    <dbReference type="NCBI Taxonomy" id="396597"/>
    <lineage>
        <taxon>Bacteria</taxon>
        <taxon>Pseudomonadati</taxon>
        <taxon>Pseudomonadota</taxon>
        <taxon>Betaproteobacteria</taxon>
        <taxon>Burkholderiales</taxon>
        <taxon>Burkholderiaceae</taxon>
        <taxon>Burkholderia</taxon>
        <taxon>Burkholderia cepacia complex</taxon>
    </lineage>
</organism>
<feature type="transmembrane region" description="Helical" evidence="1">
    <location>
        <begin position="68"/>
        <end position="93"/>
    </location>
</feature>
<feature type="transmembrane region" description="Helical" evidence="1">
    <location>
        <begin position="36"/>
        <end position="62"/>
    </location>
</feature>
<dbReference type="PATRIC" id="fig|396597.7.peg.6637"/>
<accession>B1T1F9</accession>
<gene>
    <name evidence="2" type="ORF">BamMEX5DRAFT_1625</name>
</gene>
<sequence>MRTSQLEHEACGAAAASQAGAFARHARMVSPRWRRWLAASVNAIGVALQIAAPKCAICWTTYAGLLNAGWFAATQLSPLWFAASLLTILVTLYVTVRDAWRTRRCAAAGCTVLAWLLLIAGWFVGLSAIRIAGFALLSAAAAAPHLRRVAARAVR</sequence>
<protein>
    <submittedName>
        <fullName evidence="2">Uncharacterized protein</fullName>
    </submittedName>
</protein>
<dbReference type="Proteomes" id="UP000004814">
    <property type="component" value="Unassembled WGS sequence"/>
</dbReference>
<reference evidence="2 3" key="1">
    <citation type="submission" date="2008-03" db="EMBL/GenBank/DDBJ databases">
        <title>Sequencing of the draft genome and assembly of Burkholderia ambifaria MEX-5.</title>
        <authorList>
            <consortium name="US DOE Joint Genome Institute (JGI-PGF)"/>
            <person name="Copeland A."/>
            <person name="Lucas S."/>
            <person name="Lapidus A."/>
            <person name="Glavina del Rio T."/>
            <person name="Dalin E."/>
            <person name="Tice H."/>
            <person name="Bruce D."/>
            <person name="Goodwin L."/>
            <person name="Pitluck S."/>
            <person name="Larimer F."/>
            <person name="Land M.L."/>
            <person name="Hauser L."/>
            <person name="Tiedje J."/>
            <person name="Richardson P."/>
        </authorList>
    </citation>
    <scope>NUCLEOTIDE SEQUENCE [LARGE SCALE GENOMIC DNA]</scope>
    <source>
        <strain evidence="2 3">MEX-5</strain>
    </source>
</reference>
<keyword evidence="1" id="KW-0812">Transmembrane</keyword>
<dbReference type="AlphaFoldDB" id="B1T1F9"/>